<gene>
    <name evidence="2" type="ORF">FA13DRAFT_1632650</name>
</gene>
<dbReference type="PANTHER" id="PTHR43591">
    <property type="entry name" value="METHYLTRANSFERASE"/>
    <property type="match status" value="1"/>
</dbReference>
<dbReference type="GO" id="GO:0032259">
    <property type="term" value="P:methylation"/>
    <property type="evidence" value="ECO:0007669"/>
    <property type="project" value="UniProtKB-KW"/>
</dbReference>
<reference evidence="2 3" key="1">
    <citation type="journal article" date="2019" name="Nat. Ecol. Evol.">
        <title>Megaphylogeny resolves global patterns of mushroom evolution.</title>
        <authorList>
            <person name="Varga T."/>
            <person name="Krizsan K."/>
            <person name="Foldi C."/>
            <person name="Dima B."/>
            <person name="Sanchez-Garcia M."/>
            <person name="Sanchez-Ramirez S."/>
            <person name="Szollosi G.J."/>
            <person name="Szarkandi J.G."/>
            <person name="Papp V."/>
            <person name="Albert L."/>
            <person name="Andreopoulos W."/>
            <person name="Angelini C."/>
            <person name="Antonin V."/>
            <person name="Barry K.W."/>
            <person name="Bougher N.L."/>
            <person name="Buchanan P."/>
            <person name="Buyck B."/>
            <person name="Bense V."/>
            <person name="Catcheside P."/>
            <person name="Chovatia M."/>
            <person name="Cooper J."/>
            <person name="Damon W."/>
            <person name="Desjardin D."/>
            <person name="Finy P."/>
            <person name="Geml J."/>
            <person name="Haridas S."/>
            <person name="Hughes K."/>
            <person name="Justo A."/>
            <person name="Karasinski D."/>
            <person name="Kautmanova I."/>
            <person name="Kiss B."/>
            <person name="Kocsube S."/>
            <person name="Kotiranta H."/>
            <person name="LaButti K.M."/>
            <person name="Lechner B.E."/>
            <person name="Liimatainen K."/>
            <person name="Lipzen A."/>
            <person name="Lukacs Z."/>
            <person name="Mihaltcheva S."/>
            <person name="Morgado L.N."/>
            <person name="Niskanen T."/>
            <person name="Noordeloos M.E."/>
            <person name="Ohm R.A."/>
            <person name="Ortiz-Santana B."/>
            <person name="Ovrebo C."/>
            <person name="Racz N."/>
            <person name="Riley R."/>
            <person name="Savchenko A."/>
            <person name="Shiryaev A."/>
            <person name="Soop K."/>
            <person name="Spirin V."/>
            <person name="Szebenyi C."/>
            <person name="Tomsovsky M."/>
            <person name="Tulloss R.E."/>
            <person name="Uehling J."/>
            <person name="Grigoriev I.V."/>
            <person name="Vagvolgyi C."/>
            <person name="Papp T."/>
            <person name="Martin F.M."/>
            <person name="Miettinen O."/>
            <person name="Hibbett D.S."/>
            <person name="Nagy L.G."/>
        </authorList>
    </citation>
    <scope>NUCLEOTIDE SEQUENCE [LARGE SCALE GENOMIC DNA]</scope>
    <source>
        <strain evidence="2 3">FP101781</strain>
    </source>
</reference>
<organism evidence="2 3">
    <name type="scientific">Coprinellus micaceus</name>
    <name type="common">Glistening ink-cap mushroom</name>
    <name type="synonym">Coprinus micaceus</name>
    <dbReference type="NCBI Taxonomy" id="71717"/>
    <lineage>
        <taxon>Eukaryota</taxon>
        <taxon>Fungi</taxon>
        <taxon>Dikarya</taxon>
        <taxon>Basidiomycota</taxon>
        <taxon>Agaricomycotina</taxon>
        <taxon>Agaricomycetes</taxon>
        <taxon>Agaricomycetidae</taxon>
        <taxon>Agaricales</taxon>
        <taxon>Agaricineae</taxon>
        <taxon>Psathyrellaceae</taxon>
        <taxon>Coprinellus</taxon>
    </lineage>
</organism>
<dbReference type="Pfam" id="PF13489">
    <property type="entry name" value="Methyltransf_23"/>
    <property type="match status" value="1"/>
</dbReference>
<dbReference type="PANTHER" id="PTHR43591:SF24">
    <property type="entry name" value="2-METHOXY-6-POLYPRENYL-1,4-BENZOQUINOL METHYLASE, MITOCHONDRIAL"/>
    <property type="match status" value="1"/>
</dbReference>
<dbReference type="AlphaFoldDB" id="A0A4Y7T4G6"/>
<name>A0A4Y7T4G6_COPMI</name>
<comment type="caution">
    <text evidence="2">The sequence shown here is derived from an EMBL/GenBank/DDBJ whole genome shotgun (WGS) entry which is preliminary data.</text>
</comment>
<dbReference type="OrthoDB" id="2013972at2759"/>
<dbReference type="STRING" id="71717.A0A4Y7T4G6"/>
<proteinExistence type="predicted"/>
<dbReference type="Gene3D" id="3.40.50.150">
    <property type="entry name" value="Vaccinia Virus protein VP39"/>
    <property type="match status" value="1"/>
</dbReference>
<dbReference type="SUPFAM" id="SSF53335">
    <property type="entry name" value="S-adenosyl-L-methionine-dependent methyltransferases"/>
    <property type="match status" value="1"/>
</dbReference>
<keyword evidence="2" id="KW-0489">Methyltransferase</keyword>
<evidence type="ECO:0000256" key="1">
    <source>
        <dbReference type="SAM" id="MobiDB-lite"/>
    </source>
</evidence>
<protein>
    <submittedName>
        <fullName evidence="2">S-adenosyl-L-methionine-dependent methyltransferase</fullName>
    </submittedName>
</protein>
<evidence type="ECO:0000313" key="3">
    <source>
        <dbReference type="Proteomes" id="UP000298030"/>
    </source>
</evidence>
<dbReference type="Proteomes" id="UP000298030">
    <property type="component" value="Unassembled WGS sequence"/>
</dbReference>
<keyword evidence="2" id="KW-0808">Transferase</keyword>
<dbReference type="InterPro" id="IPR029063">
    <property type="entry name" value="SAM-dependent_MTases_sf"/>
</dbReference>
<keyword evidence="3" id="KW-1185">Reference proteome</keyword>
<feature type="compositionally biased region" description="Polar residues" evidence="1">
    <location>
        <begin position="45"/>
        <end position="68"/>
    </location>
</feature>
<feature type="region of interest" description="Disordered" evidence="1">
    <location>
        <begin position="38"/>
        <end position="68"/>
    </location>
</feature>
<dbReference type="GO" id="GO:0008168">
    <property type="term" value="F:methyltransferase activity"/>
    <property type="evidence" value="ECO:0007669"/>
    <property type="project" value="UniProtKB-KW"/>
</dbReference>
<evidence type="ECO:0000313" key="2">
    <source>
        <dbReference type="EMBL" id="TEB29076.1"/>
    </source>
</evidence>
<dbReference type="EMBL" id="QPFP01000029">
    <property type="protein sequence ID" value="TEB29076.1"/>
    <property type="molecule type" value="Genomic_DNA"/>
</dbReference>
<sequence length="339" mass="38355">MGISPVQISTKRTRTSTWRVRLEVTVLRAAPQCPRESPCPLFTGETGSSISSYTREGSTRSSTPESVISMTESLRTRMYREEYGRGLNNYSEVYRLPADEEEWSRLEKQHLMNIDMIGAKYPPPMGPVLQSNIPGEKKVLDLGCGSGAWIRDVARDFPFCEVVGVDLVPIRDASTLPPNARNEVDDINFGLSHFYDGYDVVHCRLIAAGITDYRLLVDRIARVLRPGGMVELMEYDFHTYDRHGQRVPVSIEESRLGPPWWARFLGHVRAATTAQGGDTTAATHIRDWVTNCGAFENVSYHDFWPPVVPGDDERYDEIVYARMIDIMTVRPRLDQNGRP</sequence>
<accession>A0A4Y7T4G6</accession>
<dbReference type="CDD" id="cd02440">
    <property type="entry name" value="AdoMet_MTases"/>
    <property type="match status" value="1"/>
</dbReference>